<dbReference type="InterPro" id="IPR036866">
    <property type="entry name" value="RibonucZ/Hydroxyglut_hydro"/>
</dbReference>
<protein>
    <recommendedName>
        <fullName evidence="3">Metallo-beta-lactamase domain-containing protein</fullName>
    </recommendedName>
</protein>
<reference evidence="1 2" key="2">
    <citation type="submission" date="2007-08" db="EMBL/GenBank/DDBJ databases">
        <authorList>
            <person name="Fulton L."/>
            <person name="Clifton S."/>
            <person name="Fulton B."/>
            <person name="Xu J."/>
            <person name="Minx P."/>
            <person name="Pepin K.H."/>
            <person name="Johnson M."/>
            <person name="Thiruvilangam P."/>
            <person name="Bhonagiri V."/>
            <person name="Nash W.E."/>
            <person name="Wang C."/>
            <person name="Mardis E.R."/>
            <person name="Wilson R.K."/>
        </authorList>
    </citation>
    <scope>NUCLEOTIDE SEQUENCE [LARGE SCALE GENOMIC DNA]</scope>
    <source>
        <strain evidence="1 2">DSM 753</strain>
    </source>
</reference>
<proteinExistence type="predicted"/>
<dbReference type="PANTHER" id="PTHR30619">
    <property type="entry name" value="DNA INTERNALIZATION/COMPETENCE PROTEIN COMEC/REC2"/>
    <property type="match status" value="1"/>
</dbReference>
<evidence type="ECO:0000313" key="1">
    <source>
        <dbReference type="EMBL" id="EDO61484.1"/>
    </source>
</evidence>
<reference evidence="1 2" key="1">
    <citation type="submission" date="2007-08" db="EMBL/GenBank/DDBJ databases">
        <title>Draft genome sequence of Clostridium leptum (DSM 753).</title>
        <authorList>
            <person name="Sudarsanam P."/>
            <person name="Ley R."/>
            <person name="Guruge J."/>
            <person name="Turnbaugh P.J."/>
            <person name="Mahowald M."/>
            <person name="Liep D."/>
            <person name="Gordon J."/>
        </authorList>
    </citation>
    <scope>NUCLEOTIDE SEQUENCE [LARGE SCALE GENOMIC DNA]</scope>
    <source>
        <strain evidence="1 2">DSM 753</strain>
    </source>
</reference>
<comment type="caution">
    <text evidence="1">The sequence shown here is derived from an EMBL/GenBank/DDBJ whole genome shotgun (WGS) entry which is preliminary data.</text>
</comment>
<dbReference type="Proteomes" id="UP000003490">
    <property type="component" value="Unassembled WGS sequence"/>
</dbReference>
<gene>
    <name evidence="1" type="ORF">CLOLEP_01880</name>
</gene>
<dbReference type="EMBL" id="ABCB02000018">
    <property type="protein sequence ID" value="EDO61484.1"/>
    <property type="molecule type" value="Genomic_DNA"/>
</dbReference>
<dbReference type="AlphaFoldDB" id="A7VTI8"/>
<sequence>MLRRLFSPGGFCKIPKNKEVSVLDWLEMHNLEFGECTVLGSLEGNILMVDCGSMNVKIRESDMEVTDYVENNIVPRYFDAKERSFLLTHFHRDHMSGLRYLLKRDHGFFHRVFVPAASVNREGRALLIEFALYVFAFLGRQSEYSQMSVSALRIFERLHYALGIGNVYSLSRGSQFDFEGVAYDVLWPAAGGYPFSPLLTEIVEELDVCLSSPFLGRGAPEFLALKNEFCGEYLRLCQLTSPQNRGYLGDMEESLSRCKRLLDKIEAMAPSLQLIPAAQNIIEILSRPAVREEYANAQNTASIVFQNHRTREASLDDIIMTGDATPETFDQIAEELYDAYYIFKAPHHGTASSWSHLFKDILKSHILISNGDYHAAGGVCMEWAEDEGIKHCANNAACAWFQEKGSCCNRTAYCWEVCEKGAMTLRCPKVAGGARDSGCGIYVISFQSDRGCFCDGDETPSKTRKL</sequence>
<dbReference type="PANTHER" id="PTHR30619:SF1">
    <property type="entry name" value="RECOMBINATION PROTEIN 2"/>
    <property type="match status" value="1"/>
</dbReference>
<dbReference type="SUPFAM" id="SSF56281">
    <property type="entry name" value="Metallo-hydrolase/oxidoreductase"/>
    <property type="match status" value="1"/>
</dbReference>
<dbReference type="Gene3D" id="3.60.15.10">
    <property type="entry name" value="Ribonuclease Z/Hydroxyacylglutathione hydrolase-like"/>
    <property type="match status" value="2"/>
</dbReference>
<dbReference type="eggNOG" id="ENOG5030UDP">
    <property type="taxonomic scope" value="Bacteria"/>
</dbReference>
<name>A7VTI8_9FIRM</name>
<accession>A7VTI8</accession>
<dbReference type="InterPro" id="IPR052159">
    <property type="entry name" value="Competence_DNA_uptake"/>
</dbReference>
<organism evidence="1 2">
    <name type="scientific">[Clostridium] leptum DSM 753</name>
    <dbReference type="NCBI Taxonomy" id="428125"/>
    <lineage>
        <taxon>Bacteria</taxon>
        <taxon>Bacillati</taxon>
        <taxon>Bacillota</taxon>
        <taxon>Clostridia</taxon>
        <taxon>Eubacteriales</taxon>
        <taxon>Oscillospiraceae</taxon>
        <taxon>Oscillospiraceae incertae sedis</taxon>
    </lineage>
</organism>
<evidence type="ECO:0000313" key="2">
    <source>
        <dbReference type="Proteomes" id="UP000003490"/>
    </source>
</evidence>
<evidence type="ECO:0008006" key="3">
    <source>
        <dbReference type="Google" id="ProtNLM"/>
    </source>
</evidence>
<dbReference type="HOGENOM" id="CLU_586239_0_0_9"/>